<proteinExistence type="predicted"/>
<reference evidence="2" key="1">
    <citation type="submission" date="2020-10" db="EMBL/GenBank/DDBJ databases">
        <authorList>
            <person name="Castelo-Branco R."/>
            <person name="Eusebio N."/>
            <person name="Adriana R."/>
            <person name="Vieira A."/>
            <person name="Brugerolle De Fraissinette N."/>
            <person name="Rezende De Castro R."/>
            <person name="Schneider M.P."/>
            <person name="Vasconcelos V."/>
            <person name="Leao P.N."/>
        </authorList>
    </citation>
    <scope>NUCLEOTIDE SEQUENCE</scope>
    <source>
        <strain evidence="2">LEGE 07310</strain>
    </source>
</reference>
<sequence length="166" mass="18901">MMTETYLLKVTLVDSDPPIWRQVIIPGQLSLAQLHPILQLAMGWQNLHDYRFQLGQGKRILPPETMLQDCPARFSYLYDFQAGWLHQVEFDPSLPDDSGPPLPFCLDGDMACPPENSGGLWGYLDLLERLNDTDDPDYVTLWDWVGSDFDPAKFDLDAANQRLADC</sequence>
<comment type="caution">
    <text evidence="2">The sequence shown here is derived from an EMBL/GenBank/DDBJ whole genome shotgun (WGS) entry which is preliminary data.</text>
</comment>
<dbReference type="PANTHER" id="PTHR41878:SF1">
    <property type="entry name" value="TNPR PROTEIN"/>
    <property type="match status" value="1"/>
</dbReference>
<evidence type="ECO:0000313" key="3">
    <source>
        <dbReference type="Proteomes" id="UP000636505"/>
    </source>
</evidence>
<name>A0A8J7AGT9_9CYAN</name>
<dbReference type="PANTHER" id="PTHR41878">
    <property type="entry name" value="LEXA REPRESSOR-RELATED"/>
    <property type="match status" value="1"/>
</dbReference>
<evidence type="ECO:0000313" key="2">
    <source>
        <dbReference type="EMBL" id="MBE9077293.1"/>
    </source>
</evidence>
<organism evidence="2 3">
    <name type="scientific">Vasconcelosia minhoensis LEGE 07310</name>
    <dbReference type="NCBI Taxonomy" id="915328"/>
    <lineage>
        <taxon>Bacteria</taxon>
        <taxon>Bacillati</taxon>
        <taxon>Cyanobacteriota</taxon>
        <taxon>Cyanophyceae</taxon>
        <taxon>Nodosilineales</taxon>
        <taxon>Cymatolegaceae</taxon>
        <taxon>Vasconcelosia</taxon>
        <taxon>Vasconcelosia minhoensis</taxon>
    </lineage>
</organism>
<dbReference type="AlphaFoldDB" id="A0A8J7AGT9"/>
<dbReference type="EMBL" id="JADEXG010000015">
    <property type="protein sequence ID" value="MBE9077293.1"/>
    <property type="molecule type" value="Genomic_DNA"/>
</dbReference>
<gene>
    <name evidence="2" type="ORF">IQ241_08290</name>
</gene>
<keyword evidence="3" id="KW-1185">Reference proteome</keyword>
<protein>
    <submittedName>
        <fullName evidence="2">Plasmid pRiA4b ORF-3 family protein</fullName>
    </submittedName>
</protein>
<dbReference type="Pfam" id="PF07929">
    <property type="entry name" value="PRiA4_ORF3"/>
    <property type="match status" value="1"/>
</dbReference>
<dbReference type="Gene3D" id="3.10.290.30">
    <property type="entry name" value="MM3350-like"/>
    <property type="match status" value="1"/>
</dbReference>
<dbReference type="SUPFAM" id="SSF159941">
    <property type="entry name" value="MM3350-like"/>
    <property type="match status" value="1"/>
</dbReference>
<feature type="domain" description="Plasmid pRiA4b Orf3-like" evidence="1">
    <location>
        <begin position="5"/>
        <end position="157"/>
    </location>
</feature>
<dbReference type="RefSeq" id="WP_228021499.1">
    <property type="nucleotide sequence ID" value="NZ_JADEXG010000015.1"/>
</dbReference>
<dbReference type="InterPro" id="IPR024047">
    <property type="entry name" value="MM3350-like_sf"/>
</dbReference>
<evidence type="ECO:0000259" key="1">
    <source>
        <dbReference type="Pfam" id="PF07929"/>
    </source>
</evidence>
<accession>A0A8J7AGT9</accession>
<dbReference type="Proteomes" id="UP000636505">
    <property type="component" value="Unassembled WGS sequence"/>
</dbReference>
<dbReference type="InterPro" id="IPR012912">
    <property type="entry name" value="Plasmid_pRiA4b_Orf3-like"/>
</dbReference>